<dbReference type="Gene3D" id="3.90.1300.10">
    <property type="entry name" value="Amidase signature (AS) domain"/>
    <property type="match status" value="1"/>
</dbReference>
<gene>
    <name evidence="3" type="ORF">CC86DRAFT_439919</name>
</gene>
<dbReference type="SUPFAM" id="SSF75304">
    <property type="entry name" value="Amidase signature (AS) enzymes"/>
    <property type="match status" value="1"/>
</dbReference>
<name>A0A6A7A2E0_9PLEO</name>
<keyword evidence="4" id="KW-1185">Reference proteome</keyword>
<dbReference type="Proteomes" id="UP000799424">
    <property type="component" value="Unassembled WGS sequence"/>
</dbReference>
<dbReference type="OrthoDB" id="5423360at2759"/>
<sequence length="563" mass="63478">MVQIKRLSGARDDIFMVNNMRYLAPYQQNDPVFEGSGEPGLATVIIILDDRPHQLTGGWLQDMVERYKACDDVFGEEFLSGIIFSGAKEGDIEVALDAQEYLTNHGNKWVKFFDRDAWLLQDDTSDTLMASLRPQDPSSDLFETFSLTSADSQFLCIPLRSRLKAQHSSSSPISGWRIFVKDNIDVKGVKTSPNNRAYYDLYPPRSETAASVRRAIGRGAIVSGKTKLNSFGDWEEPLEYIDYQAPWNPRGDGYQSTGGSSSGSAAAVSSYEWLDIANGTDTWGSVTRPAQCMLRTFTIEWLLPDALTKSPKLFSTIIWASDFWSIIDNDQVEHTRRFVSEIEKTLGIPTTEISFVEQWANHPPPEAMEAHSLSLLMRYDRLSHAPACQGYDAYHNEDDFRKRYQAEYHKHPYIGLRLQQSWASAENMTQDERDDGYARIAIYKKWFGSTILANDASDALIVIPQENIIPRYRDENPCFRRPPQDGICAMALAAVLNAPALTVPIGQIPYQSRVSRNEEYLPLTVTLFLLETTQRILEAAQLPTTVKTGKVMFDVLDQAGESK</sequence>
<dbReference type="Pfam" id="PF26053">
    <property type="entry name" value="DUF8016"/>
    <property type="match status" value="1"/>
</dbReference>
<evidence type="ECO:0000259" key="1">
    <source>
        <dbReference type="Pfam" id="PF01425"/>
    </source>
</evidence>
<dbReference type="PANTHER" id="PTHR46310:SF7">
    <property type="entry name" value="AMIDASE 1"/>
    <property type="match status" value="1"/>
</dbReference>
<protein>
    <submittedName>
        <fullName evidence="3">Amidase signature enzyme</fullName>
    </submittedName>
</protein>
<evidence type="ECO:0000313" key="4">
    <source>
        <dbReference type="Proteomes" id="UP000799424"/>
    </source>
</evidence>
<accession>A0A6A7A2E0</accession>
<dbReference type="InterPro" id="IPR023631">
    <property type="entry name" value="Amidase_dom"/>
</dbReference>
<proteinExistence type="predicted"/>
<dbReference type="InterPro" id="IPR036928">
    <property type="entry name" value="AS_sf"/>
</dbReference>
<feature type="domain" description="Amidase" evidence="1">
    <location>
        <begin position="166"/>
        <end position="292"/>
    </location>
</feature>
<dbReference type="InterPro" id="IPR058329">
    <property type="entry name" value="Arp1_N"/>
</dbReference>
<organism evidence="3 4">
    <name type="scientific">Ophiobolus disseminans</name>
    <dbReference type="NCBI Taxonomy" id="1469910"/>
    <lineage>
        <taxon>Eukaryota</taxon>
        <taxon>Fungi</taxon>
        <taxon>Dikarya</taxon>
        <taxon>Ascomycota</taxon>
        <taxon>Pezizomycotina</taxon>
        <taxon>Dothideomycetes</taxon>
        <taxon>Pleosporomycetidae</taxon>
        <taxon>Pleosporales</taxon>
        <taxon>Pleosporineae</taxon>
        <taxon>Phaeosphaeriaceae</taxon>
        <taxon>Ophiobolus</taxon>
    </lineage>
</organism>
<evidence type="ECO:0000313" key="3">
    <source>
        <dbReference type="EMBL" id="KAF2827441.1"/>
    </source>
</evidence>
<feature type="domain" description="Scytalone dehydratase-like protein Arp1 N-terminal" evidence="2">
    <location>
        <begin position="51"/>
        <end position="110"/>
    </location>
</feature>
<reference evidence="3" key="1">
    <citation type="journal article" date="2020" name="Stud. Mycol.">
        <title>101 Dothideomycetes genomes: a test case for predicting lifestyles and emergence of pathogens.</title>
        <authorList>
            <person name="Haridas S."/>
            <person name="Albert R."/>
            <person name="Binder M."/>
            <person name="Bloem J."/>
            <person name="Labutti K."/>
            <person name="Salamov A."/>
            <person name="Andreopoulos B."/>
            <person name="Baker S."/>
            <person name="Barry K."/>
            <person name="Bills G."/>
            <person name="Bluhm B."/>
            <person name="Cannon C."/>
            <person name="Castanera R."/>
            <person name="Culley D."/>
            <person name="Daum C."/>
            <person name="Ezra D."/>
            <person name="Gonzalez J."/>
            <person name="Henrissat B."/>
            <person name="Kuo A."/>
            <person name="Liang C."/>
            <person name="Lipzen A."/>
            <person name="Lutzoni F."/>
            <person name="Magnuson J."/>
            <person name="Mondo S."/>
            <person name="Nolan M."/>
            <person name="Ohm R."/>
            <person name="Pangilinan J."/>
            <person name="Park H.-J."/>
            <person name="Ramirez L."/>
            <person name="Alfaro M."/>
            <person name="Sun H."/>
            <person name="Tritt A."/>
            <person name="Yoshinaga Y."/>
            <person name="Zwiers L.-H."/>
            <person name="Turgeon B."/>
            <person name="Goodwin S."/>
            <person name="Spatafora J."/>
            <person name="Crous P."/>
            <person name="Grigoriev I."/>
        </authorList>
    </citation>
    <scope>NUCLEOTIDE SEQUENCE</scope>
    <source>
        <strain evidence="3">CBS 113818</strain>
    </source>
</reference>
<dbReference type="EMBL" id="MU006224">
    <property type="protein sequence ID" value="KAF2827441.1"/>
    <property type="molecule type" value="Genomic_DNA"/>
</dbReference>
<evidence type="ECO:0000259" key="2">
    <source>
        <dbReference type="Pfam" id="PF26053"/>
    </source>
</evidence>
<dbReference type="PANTHER" id="PTHR46310">
    <property type="entry name" value="AMIDASE 1"/>
    <property type="match status" value="1"/>
</dbReference>
<dbReference type="Pfam" id="PF01425">
    <property type="entry name" value="Amidase"/>
    <property type="match status" value="1"/>
</dbReference>
<dbReference type="AlphaFoldDB" id="A0A6A7A2E0"/>